<dbReference type="EMBL" id="CAVN010000095">
    <property type="protein sequence ID" value="CDF58186.1"/>
    <property type="molecule type" value="Genomic_DNA"/>
</dbReference>
<dbReference type="GO" id="GO:0071555">
    <property type="term" value="P:cell wall organization"/>
    <property type="evidence" value="ECO:0007669"/>
    <property type="project" value="UniProtKB-KW"/>
</dbReference>
<dbReference type="InterPro" id="IPR012338">
    <property type="entry name" value="Beta-lactam/transpept-like"/>
</dbReference>
<evidence type="ECO:0000256" key="9">
    <source>
        <dbReference type="ARBA" id="ARBA00022960"/>
    </source>
</evidence>
<dbReference type="GO" id="GO:0006508">
    <property type="term" value="P:proteolysis"/>
    <property type="evidence" value="ECO:0007669"/>
    <property type="project" value="UniProtKB-KW"/>
</dbReference>
<keyword evidence="6" id="KW-0645">Protease</keyword>
<dbReference type="Proteomes" id="UP000014923">
    <property type="component" value="Unassembled WGS sequence"/>
</dbReference>
<sequence>MKRRISTVIFTVILLFMFTYQTNPALAVEPNLNCKSALLMEFSSGKILYEYNAHQKLAPASVTKIMTMLLVMEAIDSGKIKLTDKVVVSENAKRLGGSTMYLETGEVRTVEELLKGAAIESANDACVALAEYLCGTEEEFVKRMNERAKSLGMNDTHFVNCYGFYDPNHYTSAYDVAIMSRELLKHSKILDYTTIWMETISEGRKTPFTLVNRNKMIKAYKGCDGLKTGYTKEALYCISATAKRGNVRLISVIMGAPTSKERNAMASQLLDIGFAKYDSFDVVKKGEVVGEVRIPKAKPESVKIIAKDNLNVIVEKGNKPNIEKKIEMFKDLKLPINKGDTVGIVKAVEGEKVFGQVEAIVDTKVEKMKFIDTLNKVVKSFLNVK</sequence>
<dbReference type="Pfam" id="PF00768">
    <property type="entry name" value="Peptidase_S11"/>
    <property type="match status" value="1"/>
</dbReference>
<feature type="active site" description="Acyl-ester intermediate" evidence="13">
    <location>
        <position position="61"/>
    </location>
</feature>
<keyword evidence="10" id="KW-0573">Peptidoglycan synthesis</keyword>
<evidence type="ECO:0000313" key="17">
    <source>
        <dbReference type="EMBL" id="CDF58186.1"/>
    </source>
</evidence>
<name>R7RS23_9CLOT</name>
<dbReference type="GO" id="GO:0008360">
    <property type="term" value="P:regulation of cell shape"/>
    <property type="evidence" value="ECO:0007669"/>
    <property type="project" value="UniProtKB-KW"/>
</dbReference>
<comment type="similarity">
    <text evidence="3 15">Belongs to the peptidase S11 family.</text>
</comment>
<proteinExistence type="inferred from homology"/>
<evidence type="ECO:0000256" key="6">
    <source>
        <dbReference type="ARBA" id="ARBA00022670"/>
    </source>
</evidence>
<dbReference type="OrthoDB" id="9791132at2"/>
<evidence type="ECO:0000256" key="12">
    <source>
        <dbReference type="ARBA" id="ARBA00034000"/>
    </source>
</evidence>
<feature type="binding site" evidence="14">
    <location>
        <position position="227"/>
    </location>
    <ligand>
        <name>substrate</name>
    </ligand>
</feature>
<evidence type="ECO:0000256" key="11">
    <source>
        <dbReference type="ARBA" id="ARBA00023316"/>
    </source>
</evidence>
<dbReference type="GO" id="GO:0009252">
    <property type="term" value="P:peptidoglycan biosynthetic process"/>
    <property type="evidence" value="ECO:0007669"/>
    <property type="project" value="UniProtKB-UniPathway"/>
</dbReference>
<dbReference type="Gene3D" id="3.40.710.10">
    <property type="entry name" value="DD-peptidase/beta-lactamase superfamily"/>
    <property type="match status" value="1"/>
</dbReference>
<feature type="active site" evidence="13">
    <location>
        <position position="121"/>
    </location>
</feature>
<feature type="active site" description="Acyl-ester intermediate" evidence="13">
    <location>
        <position position="64"/>
    </location>
</feature>
<evidence type="ECO:0000256" key="1">
    <source>
        <dbReference type="ARBA" id="ARBA00003217"/>
    </source>
</evidence>
<dbReference type="SUPFAM" id="SSF56601">
    <property type="entry name" value="beta-lactamase/transpeptidase-like"/>
    <property type="match status" value="1"/>
</dbReference>
<dbReference type="SUPFAM" id="SSF69189">
    <property type="entry name" value="Penicillin-binding protein associated domain"/>
    <property type="match status" value="1"/>
</dbReference>
<dbReference type="UniPathway" id="UPA00219"/>
<comment type="pathway">
    <text evidence="2">Cell wall biogenesis; peptidoglycan biosynthesis.</text>
</comment>
<comment type="catalytic activity">
    <reaction evidence="12">
        <text>Preferential cleavage: (Ac)2-L-Lys-D-Ala-|-D-Ala. Also transpeptidation of peptidyl-alanyl moieties that are N-acyl substituents of D-alanine.</text>
        <dbReference type="EC" id="3.4.16.4"/>
    </reaction>
</comment>
<evidence type="ECO:0000256" key="4">
    <source>
        <dbReference type="ARBA" id="ARBA00012448"/>
    </source>
</evidence>
<protein>
    <recommendedName>
        <fullName evidence="4">serine-type D-Ala-D-Ala carboxypeptidase</fullName>
        <ecNumber evidence="4">3.4.16.4</ecNumber>
    </recommendedName>
</protein>
<evidence type="ECO:0000256" key="5">
    <source>
        <dbReference type="ARBA" id="ARBA00022645"/>
    </source>
</evidence>
<evidence type="ECO:0000256" key="13">
    <source>
        <dbReference type="PIRSR" id="PIRSR618044-1"/>
    </source>
</evidence>
<keyword evidence="9" id="KW-0133">Cell shape</keyword>
<dbReference type="InterPro" id="IPR012907">
    <property type="entry name" value="Peptidase_S11_C"/>
</dbReference>
<accession>R7RS23</accession>
<gene>
    <name evidence="17" type="ORF">TCEL_00232</name>
</gene>
<keyword evidence="5 17" id="KW-0121">Carboxypeptidase</keyword>
<keyword evidence="11" id="KW-0961">Cell wall biogenesis/degradation</keyword>
<evidence type="ECO:0000256" key="15">
    <source>
        <dbReference type="RuleBase" id="RU004016"/>
    </source>
</evidence>
<evidence type="ECO:0000256" key="3">
    <source>
        <dbReference type="ARBA" id="ARBA00007164"/>
    </source>
</evidence>
<dbReference type="InterPro" id="IPR037167">
    <property type="entry name" value="Peptidase_S11_C_sf"/>
</dbReference>
<dbReference type="InterPro" id="IPR015956">
    <property type="entry name" value="Peniciliin-bd_prot_C_sf"/>
</dbReference>
<dbReference type="InterPro" id="IPR018044">
    <property type="entry name" value="Peptidase_S11"/>
</dbReference>
<reference evidence="17" key="1">
    <citation type="submission" date="2013-03" db="EMBL/GenBank/DDBJ databases">
        <title>Draft genome sequence of the hydrogen-ethanol-producing anaerobic alkalithermophilic Caloramator celere.</title>
        <authorList>
            <person name="Ciranna A."/>
            <person name="Larjo A."/>
            <person name="Kivisto A."/>
            <person name="Santala V."/>
            <person name="Roos C."/>
            <person name="Karp M."/>
        </authorList>
    </citation>
    <scope>NUCLEOTIDE SEQUENCE [LARGE SCALE GENOMIC DNA]</scope>
    <source>
        <strain evidence="17">DSM 8682</strain>
    </source>
</reference>
<evidence type="ECO:0000256" key="10">
    <source>
        <dbReference type="ARBA" id="ARBA00022984"/>
    </source>
</evidence>
<dbReference type="PANTHER" id="PTHR21581:SF6">
    <property type="entry name" value="TRAFFICKING PROTEIN PARTICLE COMPLEX SUBUNIT 12"/>
    <property type="match status" value="1"/>
</dbReference>
<dbReference type="InterPro" id="IPR001967">
    <property type="entry name" value="Peptidase_S11_N"/>
</dbReference>
<dbReference type="PANTHER" id="PTHR21581">
    <property type="entry name" value="D-ALANYL-D-ALANINE CARBOXYPEPTIDASE"/>
    <property type="match status" value="1"/>
</dbReference>
<evidence type="ECO:0000256" key="14">
    <source>
        <dbReference type="PIRSR" id="PIRSR618044-2"/>
    </source>
</evidence>
<dbReference type="SMART" id="SM00936">
    <property type="entry name" value="PBP5_C"/>
    <property type="match status" value="1"/>
</dbReference>
<comment type="function">
    <text evidence="1">Removes C-terminal D-alanyl residues from sugar-peptide cell wall precursors.</text>
</comment>
<evidence type="ECO:0000259" key="16">
    <source>
        <dbReference type="SMART" id="SM00936"/>
    </source>
</evidence>
<keyword evidence="8 17" id="KW-0378">Hydrolase</keyword>
<keyword evidence="18" id="KW-1185">Reference proteome</keyword>
<keyword evidence="7" id="KW-0732">Signal</keyword>
<organism evidence="17 18">
    <name type="scientific">Thermobrachium celere DSM 8682</name>
    <dbReference type="NCBI Taxonomy" id="941824"/>
    <lineage>
        <taxon>Bacteria</taxon>
        <taxon>Bacillati</taxon>
        <taxon>Bacillota</taxon>
        <taxon>Clostridia</taxon>
        <taxon>Eubacteriales</taxon>
        <taxon>Clostridiaceae</taxon>
        <taxon>Thermobrachium</taxon>
    </lineage>
</organism>
<dbReference type="AlphaFoldDB" id="R7RS23"/>
<feature type="domain" description="Peptidase S11 D-Ala-D-Ala carboxypeptidase A C-terminal" evidence="16">
    <location>
        <begin position="277"/>
        <end position="367"/>
    </location>
</feature>
<dbReference type="EC" id="3.4.16.4" evidence="4"/>
<dbReference type="Pfam" id="PF07943">
    <property type="entry name" value="PBP5_C"/>
    <property type="match status" value="1"/>
</dbReference>
<dbReference type="GO" id="GO:0009002">
    <property type="term" value="F:serine-type D-Ala-D-Ala carboxypeptidase activity"/>
    <property type="evidence" value="ECO:0007669"/>
    <property type="project" value="UniProtKB-EC"/>
</dbReference>
<dbReference type="eggNOG" id="COG1686">
    <property type="taxonomic scope" value="Bacteria"/>
</dbReference>
<dbReference type="Gene3D" id="2.60.410.10">
    <property type="entry name" value="D-Ala-D-Ala carboxypeptidase, C-terminal domain"/>
    <property type="match status" value="1"/>
</dbReference>
<dbReference type="RefSeq" id="WP_018662035.1">
    <property type="nucleotide sequence ID" value="NZ_HF952018.1"/>
</dbReference>
<comment type="caution">
    <text evidence="17">The sequence shown here is derived from an EMBL/GenBank/DDBJ whole genome shotgun (WGS) entry which is preliminary data.</text>
</comment>
<dbReference type="PRINTS" id="PR00725">
    <property type="entry name" value="DADACBPTASE1"/>
</dbReference>
<evidence type="ECO:0000313" key="18">
    <source>
        <dbReference type="Proteomes" id="UP000014923"/>
    </source>
</evidence>
<dbReference type="HOGENOM" id="CLU_027070_8_0_9"/>
<evidence type="ECO:0000256" key="8">
    <source>
        <dbReference type="ARBA" id="ARBA00022801"/>
    </source>
</evidence>
<evidence type="ECO:0000256" key="7">
    <source>
        <dbReference type="ARBA" id="ARBA00022729"/>
    </source>
</evidence>
<evidence type="ECO:0000256" key="2">
    <source>
        <dbReference type="ARBA" id="ARBA00004752"/>
    </source>
</evidence>